<organism evidence="1">
    <name type="scientific">Picea glauca</name>
    <name type="common">White spruce</name>
    <name type="synonym">Pinus glauca</name>
    <dbReference type="NCBI Taxonomy" id="3330"/>
    <lineage>
        <taxon>Eukaryota</taxon>
        <taxon>Viridiplantae</taxon>
        <taxon>Streptophyta</taxon>
        <taxon>Embryophyta</taxon>
        <taxon>Tracheophyta</taxon>
        <taxon>Spermatophyta</taxon>
        <taxon>Pinopsida</taxon>
        <taxon>Pinidae</taxon>
        <taxon>Conifers I</taxon>
        <taxon>Pinales</taxon>
        <taxon>Pinaceae</taxon>
        <taxon>Picea</taxon>
    </lineage>
</organism>
<gene>
    <name evidence="1" type="ORF">ABT39_MTgene4375</name>
</gene>
<reference evidence="1" key="1">
    <citation type="journal article" date="2015" name="Genome Biol. Evol.">
        <title>Organellar Genomes of White Spruce (Picea glauca): Assembly and Annotation.</title>
        <authorList>
            <person name="Jackman S.D."/>
            <person name="Warren R.L."/>
            <person name="Gibb E.A."/>
            <person name="Vandervalk B.P."/>
            <person name="Mohamadi H."/>
            <person name="Chu J."/>
            <person name="Raymond A."/>
            <person name="Pleasance S."/>
            <person name="Coope R."/>
            <person name="Wildung M.R."/>
            <person name="Ritland C.E."/>
            <person name="Bousquet J."/>
            <person name="Jones S.J."/>
            <person name="Bohlmann J."/>
            <person name="Birol I."/>
        </authorList>
    </citation>
    <scope>NUCLEOTIDE SEQUENCE [LARGE SCALE GENOMIC DNA]</scope>
    <source>
        <tissue evidence="1">Flushing bud</tissue>
    </source>
</reference>
<comment type="caution">
    <text evidence="1">The sequence shown here is derived from an EMBL/GenBank/DDBJ whole genome shotgun (WGS) entry which is preliminary data.</text>
</comment>
<protein>
    <submittedName>
        <fullName evidence="1">Uncharacterized protein</fullName>
    </submittedName>
</protein>
<geneLocation type="mitochondrion" evidence="1"/>
<proteinExistence type="predicted"/>
<name>A0A117NHW6_PICGL</name>
<dbReference type="AlphaFoldDB" id="A0A117NHW6"/>
<dbReference type="EMBL" id="LKAM01000004">
    <property type="protein sequence ID" value="KUM49038.1"/>
    <property type="molecule type" value="Genomic_DNA"/>
</dbReference>
<evidence type="ECO:0000313" key="1">
    <source>
        <dbReference type="EMBL" id="KUM49038.1"/>
    </source>
</evidence>
<keyword evidence="1" id="KW-0496">Mitochondrion</keyword>
<sequence length="68" mass="7285">MIANACLGSPVTARYGTGFLLLVGLLALTATEHRSCFLAFCHLSLHGTEHCSFVRPSLLALHGMEHCS</sequence>
<accession>A0A117NHW6</accession>